<name>A0A8H5AYD3_9AGAR</name>
<sequence>MSVTVENDQPRSLARGGLRRLFANVSVREISRTLVRREVPLETETTRLSMFGHGQDTHVQNSTINTTVNYHYTMRNPLDANSTEGASQQNNVQPFNENGSVVDACPPSTTIEPDNDNVQCSMSEKTRMPRDARDVYEDIMITKNHGFPLWIPTPNTFLPPDYRYSGVSIGDVGVITPEGAFDFFFNIFADASDPIHANSRLPDIFSPLRPPLRDYEIQRFKENMAGTVVGDDSFRRTDDVEDSSKVILTTSASEAAVLMMPEDVYVVKIRNQERLRKYVSAHLTTWYTFVRQTLGHDIGNGDLRVVYGCRKSTAFGIAAISTAKTPAETRLTFCESESWARQSGYKYRWSQVGSAHVKAGPEYRESIELMHPTYGTTRTLPENLCLFISTVDAKLSEEAWKSVLSLPILAVDTMRSELSPSSSLNQGFGHCNSAGGEHPSAVSSTKNPAIQVLLGKSSEASLFNESAYVW</sequence>
<comment type="caution">
    <text evidence="1">The sequence shown here is derived from an EMBL/GenBank/DDBJ whole genome shotgun (WGS) entry which is preliminary data.</text>
</comment>
<dbReference type="EMBL" id="JAACJJ010000056">
    <property type="protein sequence ID" value="KAF5312961.1"/>
    <property type="molecule type" value="Genomic_DNA"/>
</dbReference>
<keyword evidence="2" id="KW-1185">Reference proteome</keyword>
<evidence type="ECO:0000313" key="2">
    <source>
        <dbReference type="Proteomes" id="UP000567179"/>
    </source>
</evidence>
<dbReference type="Proteomes" id="UP000567179">
    <property type="component" value="Unassembled WGS sequence"/>
</dbReference>
<gene>
    <name evidence="1" type="ORF">D9619_002342</name>
</gene>
<dbReference type="AlphaFoldDB" id="A0A8H5AYD3"/>
<protein>
    <submittedName>
        <fullName evidence="1">Uncharacterized protein</fullName>
    </submittedName>
</protein>
<proteinExistence type="predicted"/>
<accession>A0A8H5AYD3</accession>
<dbReference type="OrthoDB" id="2662290at2759"/>
<organism evidence="1 2">
    <name type="scientific">Psilocybe cf. subviscida</name>
    <dbReference type="NCBI Taxonomy" id="2480587"/>
    <lineage>
        <taxon>Eukaryota</taxon>
        <taxon>Fungi</taxon>
        <taxon>Dikarya</taxon>
        <taxon>Basidiomycota</taxon>
        <taxon>Agaricomycotina</taxon>
        <taxon>Agaricomycetes</taxon>
        <taxon>Agaricomycetidae</taxon>
        <taxon>Agaricales</taxon>
        <taxon>Agaricineae</taxon>
        <taxon>Strophariaceae</taxon>
        <taxon>Psilocybe</taxon>
    </lineage>
</organism>
<reference evidence="1 2" key="1">
    <citation type="journal article" date="2020" name="ISME J.">
        <title>Uncovering the hidden diversity of litter-decomposition mechanisms in mushroom-forming fungi.</title>
        <authorList>
            <person name="Floudas D."/>
            <person name="Bentzer J."/>
            <person name="Ahren D."/>
            <person name="Johansson T."/>
            <person name="Persson P."/>
            <person name="Tunlid A."/>
        </authorList>
    </citation>
    <scope>NUCLEOTIDE SEQUENCE [LARGE SCALE GENOMIC DNA]</scope>
    <source>
        <strain evidence="1 2">CBS 101986</strain>
    </source>
</reference>
<evidence type="ECO:0000313" key="1">
    <source>
        <dbReference type="EMBL" id="KAF5312961.1"/>
    </source>
</evidence>